<comment type="caution">
    <text evidence="2">The sequence shown here is derived from an EMBL/GenBank/DDBJ whole genome shotgun (WGS) entry which is preliminary data.</text>
</comment>
<keyword evidence="3" id="KW-1185">Reference proteome</keyword>
<feature type="compositionally biased region" description="Basic and acidic residues" evidence="1">
    <location>
        <begin position="13"/>
        <end position="23"/>
    </location>
</feature>
<accession>A0A8H7E4S4</accession>
<proteinExistence type="predicted"/>
<organism evidence="2 3">
    <name type="scientific">Endocarpon pusillum</name>
    <dbReference type="NCBI Taxonomy" id="364733"/>
    <lineage>
        <taxon>Eukaryota</taxon>
        <taxon>Fungi</taxon>
        <taxon>Dikarya</taxon>
        <taxon>Ascomycota</taxon>
        <taxon>Pezizomycotina</taxon>
        <taxon>Eurotiomycetes</taxon>
        <taxon>Chaetothyriomycetidae</taxon>
        <taxon>Verrucariales</taxon>
        <taxon>Verrucariaceae</taxon>
        <taxon>Endocarpon</taxon>
    </lineage>
</organism>
<dbReference type="AlphaFoldDB" id="A0A8H7E4S4"/>
<name>A0A8H7E4S4_9EURO</name>
<dbReference type="Proteomes" id="UP000606974">
    <property type="component" value="Unassembled WGS sequence"/>
</dbReference>
<evidence type="ECO:0000256" key="1">
    <source>
        <dbReference type="SAM" id="MobiDB-lite"/>
    </source>
</evidence>
<reference evidence="2" key="1">
    <citation type="submission" date="2020-02" db="EMBL/GenBank/DDBJ databases">
        <authorList>
            <person name="Palmer J.M."/>
        </authorList>
    </citation>
    <scope>NUCLEOTIDE SEQUENCE</scope>
    <source>
        <strain evidence="2">EPUS1.4</strain>
        <tissue evidence="2">Thallus</tissue>
    </source>
</reference>
<dbReference type="EMBL" id="JAACFV010000082">
    <property type="protein sequence ID" value="KAF7506666.1"/>
    <property type="molecule type" value="Genomic_DNA"/>
</dbReference>
<feature type="compositionally biased region" description="Basic residues" evidence="1">
    <location>
        <begin position="1"/>
        <end position="12"/>
    </location>
</feature>
<feature type="region of interest" description="Disordered" evidence="1">
    <location>
        <begin position="1"/>
        <end position="28"/>
    </location>
</feature>
<evidence type="ECO:0000313" key="3">
    <source>
        <dbReference type="Proteomes" id="UP000606974"/>
    </source>
</evidence>
<sequence length="98" mass="10729">MVKRRGSRVVKAQKKEIRAKGDDQEGAEGFVAKKGSQLVMPTTARLIGRGFGERTSLADNVEGPTKRIDTAFPGPLPREVSIMCTLWAVSQFSLGRVR</sequence>
<protein>
    <submittedName>
        <fullName evidence="2">Uncharacterized protein</fullName>
    </submittedName>
</protein>
<evidence type="ECO:0000313" key="2">
    <source>
        <dbReference type="EMBL" id="KAF7506666.1"/>
    </source>
</evidence>
<gene>
    <name evidence="2" type="ORF">GJ744_011495</name>
</gene>